<dbReference type="OrthoDB" id="544490at2759"/>
<keyword evidence="2" id="KW-1185">Reference proteome</keyword>
<dbReference type="EMBL" id="PGGS01000485">
    <property type="protein sequence ID" value="PNH03596.1"/>
    <property type="molecule type" value="Genomic_DNA"/>
</dbReference>
<evidence type="ECO:0008006" key="3">
    <source>
        <dbReference type="Google" id="ProtNLM"/>
    </source>
</evidence>
<proteinExistence type="predicted"/>
<protein>
    <recommendedName>
        <fullName evidence="3">C-type lectin domain-containing protein</fullName>
    </recommendedName>
</protein>
<dbReference type="AlphaFoldDB" id="A0A2J7ZTJ9"/>
<evidence type="ECO:0000313" key="1">
    <source>
        <dbReference type="EMBL" id="PNH03596.1"/>
    </source>
</evidence>
<evidence type="ECO:0000313" key="2">
    <source>
        <dbReference type="Proteomes" id="UP000236333"/>
    </source>
</evidence>
<dbReference type="InterPro" id="IPR016187">
    <property type="entry name" value="CTDL_fold"/>
</dbReference>
<name>A0A2J7ZTJ9_9CHLO</name>
<comment type="caution">
    <text evidence="1">The sequence shown here is derived from an EMBL/GenBank/DDBJ whole genome shotgun (WGS) entry which is preliminary data.</text>
</comment>
<sequence>MYGAEHYIGYKYKDKRAYIISYEKYNYEDANLFCTDKGYALVPFNNRILNEPTKALCFDTGKGCWLGGKVANKCAYVDVRGNGGAYAHACDQKEYVLCWSKLNSSAFSCATSASAAARAASAAAQPTKALCFDTGKGCWLGGKVANKCAYVDVQKYNYEDANLFCADKGYAMVPYNDNILDEPTKALCYDTGKGCWLGGKVASECAYVDVRGNGGAFAHACDQKEYALCWGKL</sequence>
<dbReference type="Proteomes" id="UP000236333">
    <property type="component" value="Unassembled WGS sequence"/>
</dbReference>
<dbReference type="SUPFAM" id="SSF56436">
    <property type="entry name" value="C-type lectin-like"/>
    <property type="match status" value="2"/>
</dbReference>
<organism evidence="1 2">
    <name type="scientific">Tetrabaena socialis</name>
    <dbReference type="NCBI Taxonomy" id="47790"/>
    <lineage>
        <taxon>Eukaryota</taxon>
        <taxon>Viridiplantae</taxon>
        <taxon>Chlorophyta</taxon>
        <taxon>core chlorophytes</taxon>
        <taxon>Chlorophyceae</taxon>
        <taxon>CS clade</taxon>
        <taxon>Chlamydomonadales</taxon>
        <taxon>Tetrabaenaceae</taxon>
        <taxon>Tetrabaena</taxon>
    </lineage>
</organism>
<reference evidence="1 2" key="1">
    <citation type="journal article" date="2017" name="Mol. Biol. Evol.">
        <title>The 4-celled Tetrabaena socialis nuclear genome reveals the essential components for genetic control of cell number at the origin of multicellularity in the volvocine lineage.</title>
        <authorList>
            <person name="Featherston J."/>
            <person name="Arakaki Y."/>
            <person name="Hanschen E.R."/>
            <person name="Ferris P.J."/>
            <person name="Michod R.E."/>
            <person name="Olson B.J.S.C."/>
            <person name="Nozaki H."/>
            <person name="Durand P.M."/>
        </authorList>
    </citation>
    <scope>NUCLEOTIDE SEQUENCE [LARGE SCALE GENOMIC DNA]</scope>
    <source>
        <strain evidence="1 2">NIES-571</strain>
    </source>
</reference>
<accession>A0A2J7ZTJ9</accession>
<feature type="non-terminal residue" evidence="1">
    <location>
        <position position="233"/>
    </location>
</feature>
<gene>
    <name evidence="1" type="ORF">TSOC_010331</name>
</gene>